<feature type="compositionally biased region" description="Basic and acidic residues" evidence="1">
    <location>
        <begin position="57"/>
        <end position="111"/>
    </location>
</feature>
<sequence length="141" mass="16613">MVAPVLQTRKSGVTRAVQRGRISLIEMEALAVEGTAWLQNQPLKSIECFISWAEPVRRGRERGEERRGEERRGEERRGEERRGEERRGEERRGEERRGEERRGEERREERLYLGQQNGASRSKETYSKTAKRQRSASDDWN</sequence>
<accession>A0A3M0JCX9</accession>
<name>A0A3M0JCX9_HIRRU</name>
<dbReference type="AlphaFoldDB" id="A0A3M0JCX9"/>
<protein>
    <submittedName>
        <fullName evidence="2">Uncharacterized protein</fullName>
    </submittedName>
</protein>
<dbReference type="Proteomes" id="UP000269221">
    <property type="component" value="Unassembled WGS sequence"/>
</dbReference>
<reference evidence="2 3" key="1">
    <citation type="submission" date="2018-07" db="EMBL/GenBank/DDBJ databases">
        <title>A high quality draft genome assembly of the barn swallow (H. rustica rustica).</title>
        <authorList>
            <person name="Formenti G."/>
            <person name="Chiara M."/>
            <person name="Poveda L."/>
            <person name="Francoijs K.-J."/>
            <person name="Bonisoli-Alquati A."/>
            <person name="Canova L."/>
            <person name="Gianfranceschi L."/>
            <person name="Horner D.S."/>
            <person name="Saino N."/>
        </authorList>
    </citation>
    <scope>NUCLEOTIDE SEQUENCE [LARGE SCALE GENOMIC DNA]</scope>
    <source>
        <strain evidence="2">Chelidonia</strain>
        <tissue evidence="2">Blood</tissue>
    </source>
</reference>
<feature type="region of interest" description="Disordered" evidence="1">
    <location>
        <begin position="57"/>
        <end position="141"/>
    </location>
</feature>
<evidence type="ECO:0000313" key="3">
    <source>
        <dbReference type="Proteomes" id="UP000269221"/>
    </source>
</evidence>
<proteinExistence type="predicted"/>
<keyword evidence="3" id="KW-1185">Reference proteome</keyword>
<dbReference type="EMBL" id="QRBI01000172">
    <property type="protein sequence ID" value="RMB96763.1"/>
    <property type="molecule type" value="Genomic_DNA"/>
</dbReference>
<evidence type="ECO:0000256" key="1">
    <source>
        <dbReference type="SAM" id="MobiDB-lite"/>
    </source>
</evidence>
<organism evidence="2 3">
    <name type="scientific">Hirundo rustica rustica</name>
    <dbReference type="NCBI Taxonomy" id="333673"/>
    <lineage>
        <taxon>Eukaryota</taxon>
        <taxon>Metazoa</taxon>
        <taxon>Chordata</taxon>
        <taxon>Craniata</taxon>
        <taxon>Vertebrata</taxon>
        <taxon>Euteleostomi</taxon>
        <taxon>Archelosauria</taxon>
        <taxon>Archosauria</taxon>
        <taxon>Dinosauria</taxon>
        <taxon>Saurischia</taxon>
        <taxon>Theropoda</taxon>
        <taxon>Coelurosauria</taxon>
        <taxon>Aves</taxon>
        <taxon>Neognathae</taxon>
        <taxon>Neoaves</taxon>
        <taxon>Telluraves</taxon>
        <taxon>Australaves</taxon>
        <taxon>Passeriformes</taxon>
        <taxon>Sylvioidea</taxon>
        <taxon>Hirundinidae</taxon>
        <taxon>Hirundo</taxon>
    </lineage>
</organism>
<gene>
    <name evidence="2" type="ORF">DUI87_26829</name>
</gene>
<evidence type="ECO:0000313" key="2">
    <source>
        <dbReference type="EMBL" id="RMB96763.1"/>
    </source>
</evidence>
<comment type="caution">
    <text evidence="2">The sequence shown here is derived from an EMBL/GenBank/DDBJ whole genome shotgun (WGS) entry which is preliminary data.</text>
</comment>